<evidence type="ECO:0000313" key="9">
    <source>
        <dbReference type="Proteomes" id="UP000294489"/>
    </source>
</evidence>
<name>A0A4R8FPK2_9GAMM</name>
<feature type="domain" description="FAD/NAD(P)-binding" evidence="7">
    <location>
        <begin position="5"/>
        <end position="318"/>
    </location>
</feature>
<dbReference type="SUPFAM" id="SSF55424">
    <property type="entry name" value="FAD/NAD-linked reductases, dimerisation (C-terminal) domain"/>
    <property type="match status" value="1"/>
</dbReference>
<dbReference type="InterPro" id="IPR001100">
    <property type="entry name" value="Pyr_nuc-diS_OxRdtase"/>
</dbReference>
<dbReference type="PRINTS" id="PR00368">
    <property type="entry name" value="FADPNR"/>
</dbReference>
<sequence>MTAPYDLVAIGTGTAAKIVTMRAQASNWRVAIIDSRPFGGTCALRGCDPKKMMIQGAKALDHARRMQGKGVEGEISIDWAELMRFKRGFTDPVPEKHQDMFSDKGIDTYHGQARFTGPNSLEVEGQVLEARHILIATGAEPATLGIPGEEHLIDNERFFELDALPSRIALVGGGYIAAEFSHLAARAGAQVTVLQHGERMLKPFDPDLVEWLMESFRDQGIDVRTQTSVEAIEKTTSGYRVRTSSNGETSTVEADLVVHAAGRIPALKALNLEAAGVETQKGQLRLNEYLQSTSNPAVYAAGDAAQVGPPLTPVSSHDARVVAANLIDGKHSTPNYKGVPSVAFTIPPIASAGFSEVQAREQGLKFRISSQHAPDWFTARQAAEPVYGFKVLVEEATERVLGAHLVGPNVDEVINIFALAIRHGLTTTELKTTMFAYPTGASDIGSML</sequence>
<reference evidence="8 9" key="1">
    <citation type="submission" date="2019-03" db="EMBL/GenBank/DDBJ databases">
        <title>Freshwater and sediment microbial communities from various areas in North America, analyzing microbe dynamics in response to fracking.</title>
        <authorList>
            <person name="Lamendella R."/>
        </authorList>
    </citation>
    <scope>NUCLEOTIDE SEQUENCE [LARGE SCALE GENOMIC DNA]</scope>
    <source>
        <strain evidence="8 9">6_TX</strain>
    </source>
</reference>
<dbReference type="AlphaFoldDB" id="A0A4R8FPK2"/>
<dbReference type="EMBL" id="SOEC01000010">
    <property type="protein sequence ID" value="TDX28386.1"/>
    <property type="molecule type" value="Genomic_DNA"/>
</dbReference>
<feature type="binding site" evidence="4">
    <location>
        <position position="262"/>
    </location>
    <ligand>
        <name>NAD(+)</name>
        <dbReference type="ChEBI" id="CHEBI:57540"/>
    </ligand>
</feature>
<keyword evidence="2" id="KW-0285">Flavoprotein</keyword>
<dbReference type="GO" id="GO:0000166">
    <property type="term" value="F:nucleotide binding"/>
    <property type="evidence" value="ECO:0007669"/>
    <property type="project" value="UniProtKB-KW"/>
</dbReference>
<dbReference type="SUPFAM" id="SSF51905">
    <property type="entry name" value="FAD/NAD(P)-binding domain"/>
    <property type="match status" value="1"/>
</dbReference>
<dbReference type="PANTHER" id="PTHR43014">
    <property type="entry name" value="MERCURIC REDUCTASE"/>
    <property type="match status" value="1"/>
</dbReference>
<comment type="cofactor">
    <cofactor evidence="4">
        <name>FAD</name>
        <dbReference type="ChEBI" id="CHEBI:57692"/>
    </cofactor>
    <text evidence="4">Binds 1 FAD per subunit.</text>
</comment>
<gene>
    <name evidence="8" type="ORF">DFO67_11086</name>
</gene>
<dbReference type="GO" id="GO:0016491">
    <property type="term" value="F:oxidoreductase activity"/>
    <property type="evidence" value="ECO:0007669"/>
    <property type="project" value="InterPro"/>
</dbReference>
<evidence type="ECO:0000256" key="2">
    <source>
        <dbReference type="ARBA" id="ARBA00022630"/>
    </source>
</evidence>
<feature type="disulfide bond" description="Redox-active" evidence="5">
    <location>
        <begin position="42"/>
        <end position="47"/>
    </location>
</feature>
<dbReference type="PIRSF" id="PIRSF000350">
    <property type="entry name" value="Mercury_reductase_MerA"/>
    <property type="match status" value="1"/>
</dbReference>
<accession>A0A4R8FPK2</accession>
<dbReference type="InterPro" id="IPR036188">
    <property type="entry name" value="FAD/NAD-bd_sf"/>
</dbReference>
<evidence type="ECO:0000256" key="4">
    <source>
        <dbReference type="PIRSR" id="PIRSR000350-3"/>
    </source>
</evidence>
<keyword evidence="3 4" id="KW-0274">FAD</keyword>
<dbReference type="Gene3D" id="3.30.390.30">
    <property type="match status" value="1"/>
</dbReference>
<organism evidence="8 9">
    <name type="scientific">Modicisalibacter xianhensis</name>
    <dbReference type="NCBI Taxonomy" id="442341"/>
    <lineage>
        <taxon>Bacteria</taxon>
        <taxon>Pseudomonadati</taxon>
        <taxon>Pseudomonadota</taxon>
        <taxon>Gammaproteobacteria</taxon>
        <taxon>Oceanospirillales</taxon>
        <taxon>Halomonadaceae</taxon>
        <taxon>Modicisalibacter</taxon>
    </lineage>
</organism>
<feature type="binding site" evidence="4">
    <location>
        <position position="303"/>
    </location>
    <ligand>
        <name>FAD</name>
        <dbReference type="ChEBI" id="CHEBI:57692"/>
    </ligand>
</feature>
<dbReference type="PRINTS" id="PR00411">
    <property type="entry name" value="PNDRDTASEI"/>
</dbReference>
<feature type="domain" description="Pyridine nucleotide-disulphide oxidoreductase dimerisation" evidence="6">
    <location>
        <begin position="339"/>
        <end position="443"/>
    </location>
</feature>
<evidence type="ECO:0000256" key="5">
    <source>
        <dbReference type="PIRSR" id="PIRSR000350-4"/>
    </source>
</evidence>
<dbReference type="OrthoDB" id="6132190at2"/>
<keyword evidence="4" id="KW-0547">Nucleotide-binding</keyword>
<dbReference type="InterPro" id="IPR016156">
    <property type="entry name" value="FAD/NAD-linked_Rdtase_dimer_sf"/>
</dbReference>
<dbReference type="Gene3D" id="3.50.50.60">
    <property type="entry name" value="FAD/NAD(P)-binding domain"/>
    <property type="match status" value="2"/>
</dbReference>
<dbReference type="Proteomes" id="UP000294489">
    <property type="component" value="Unassembled WGS sequence"/>
</dbReference>
<dbReference type="Pfam" id="PF02852">
    <property type="entry name" value="Pyr_redox_dim"/>
    <property type="match status" value="1"/>
</dbReference>
<feature type="binding site" evidence="4">
    <location>
        <begin position="172"/>
        <end position="179"/>
    </location>
    <ligand>
        <name>NAD(+)</name>
        <dbReference type="ChEBI" id="CHEBI:57540"/>
    </ligand>
</feature>
<dbReference type="InterPro" id="IPR004099">
    <property type="entry name" value="Pyr_nucl-diS_OxRdtase_dimer"/>
</dbReference>
<proteinExistence type="inferred from homology"/>
<evidence type="ECO:0000256" key="3">
    <source>
        <dbReference type="ARBA" id="ARBA00022827"/>
    </source>
</evidence>
<dbReference type="InterPro" id="IPR023753">
    <property type="entry name" value="FAD/NAD-binding_dom"/>
</dbReference>
<evidence type="ECO:0000259" key="6">
    <source>
        <dbReference type="Pfam" id="PF02852"/>
    </source>
</evidence>
<evidence type="ECO:0000256" key="1">
    <source>
        <dbReference type="ARBA" id="ARBA00007532"/>
    </source>
</evidence>
<keyword evidence="4" id="KW-0520">NAD</keyword>
<evidence type="ECO:0000313" key="8">
    <source>
        <dbReference type="EMBL" id="TDX28386.1"/>
    </source>
</evidence>
<dbReference type="RefSeq" id="WP_134018238.1">
    <property type="nucleotide sequence ID" value="NZ_SOEC01000010.1"/>
</dbReference>
<protein>
    <submittedName>
        <fullName evidence="8">Glutathione reductase (NADPH)</fullName>
    </submittedName>
</protein>
<feature type="binding site" evidence="4">
    <location>
        <position position="51"/>
    </location>
    <ligand>
        <name>FAD</name>
        <dbReference type="ChEBI" id="CHEBI:57692"/>
    </ligand>
</feature>
<dbReference type="Pfam" id="PF07992">
    <property type="entry name" value="Pyr_redox_2"/>
    <property type="match status" value="1"/>
</dbReference>
<evidence type="ECO:0000259" key="7">
    <source>
        <dbReference type="Pfam" id="PF07992"/>
    </source>
</evidence>
<comment type="caution">
    <text evidence="8">The sequence shown here is derived from an EMBL/GenBank/DDBJ whole genome shotgun (WGS) entry which is preliminary data.</text>
</comment>
<dbReference type="PANTHER" id="PTHR43014:SF5">
    <property type="entry name" value="GLUTATHIONE REDUCTASE (NADPH)"/>
    <property type="match status" value="1"/>
</dbReference>
<comment type="similarity">
    <text evidence="1">Belongs to the class-I pyridine nucleotide-disulfide oxidoreductase family.</text>
</comment>